<protein>
    <submittedName>
        <fullName evidence="3">Uncharacterized protein</fullName>
    </submittedName>
</protein>
<organism evidence="2 3">
    <name type="scientific">Steinernema glaseri</name>
    <dbReference type="NCBI Taxonomy" id="37863"/>
    <lineage>
        <taxon>Eukaryota</taxon>
        <taxon>Metazoa</taxon>
        <taxon>Ecdysozoa</taxon>
        <taxon>Nematoda</taxon>
        <taxon>Chromadorea</taxon>
        <taxon>Rhabditida</taxon>
        <taxon>Tylenchina</taxon>
        <taxon>Panagrolaimomorpha</taxon>
        <taxon>Strongyloidoidea</taxon>
        <taxon>Steinernematidae</taxon>
        <taxon>Steinernema</taxon>
    </lineage>
</organism>
<evidence type="ECO:0000313" key="3">
    <source>
        <dbReference type="WBParaSite" id="L893_g6890.t1"/>
    </source>
</evidence>
<dbReference type="AlphaFoldDB" id="A0A1I8AM96"/>
<proteinExistence type="predicted"/>
<reference evidence="3" key="1">
    <citation type="submission" date="2016-11" db="UniProtKB">
        <authorList>
            <consortium name="WormBaseParasite"/>
        </authorList>
    </citation>
    <scope>IDENTIFICATION</scope>
</reference>
<feature type="region of interest" description="Disordered" evidence="1">
    <location>
        <begin position="1"/>
        <end position="22"/>
    </location>
</feature>
<keyword evidence="2" id="KW-1185">Reference proteome</keyword>
<dbReference type="Proteomes" id="UP000095287">
    <property type="component" value="Unplaced"/>
</dbReference>
<sequence>MMLFISGSHDARPVAASSGGHRNAPRLLLRLPQESALEVDPSPEDMNILTQIMLDSTRPPSSKSSQQKSVHTLILVGCQQRR</sequence>
<name>A0A1I8AM96_9BILA</name>
<accession>A0A1I8AM96</accession>
<evidence type="ECO:0000256" key="1">
    <source>
        <dbReference type="SAM" id="MobiDB-lite"/>
    </source>
</evidence>
<dbReference type="WBParaSite" id="L893_g6890.t1">
    <property type="protein sequence ID" value="L893_g6890.t1"/>
    <property type="gene ID" value="L893_g6890"/>
</dbReference>
<evidence type="ECO:0000313" key="2">
    <source>
        <dbReference type="Proteomes" id="UP000095287"/>
    </source>
</evidence>